<dbReference type="Proteomes" id="UP000046392">
    <property type="component" value="Unplaced"/>
</dbReference>
<name>A0A0N5BVL4_STREA</name>
<evidence type="ECO:0000313" key="2">
    <source>
        <dbReference type="Proteomes" id="UP000046392"/>
    </source>
</evidence>
<accession>A0A0N5BVL4</accession>
<sequence length="194" mass="22962">MVEIKLFFKVVCPCFFGHIDDEVPLMNDAIESTDSQMNYSLNERETQSVETPNSRKSSKRTFNNSRYRKNEVKRDDETERALNEILDRTRDRMININEFREEINFDKFRSMIDNEKYMEEINAHDRLSKDIIKQDCLLEPTINDDNLIELLTKANGLSIEESEDMKKMLSCFNDKLKTVSAFEFDEPLVVYMDL</sequence>
<dbReference type="AlphaFoldDB" id="A0A0N5BVL4"/>
<feature type="compositionally biased region" description="Polar residues" evidence="1">
    <location>
        <begin position="48"/>
        <end position="65"/>
    </location>
</feature>
<keyword evidence="2" id="KW-1185">Reference proteome</keyword>
<feature type="region of interest" description="Disordered" evidence="1">
    <location>
        <begin position="42"/>
        <end position="74"/>
    </location>
</feature>
<evidence type="ECO:0000313" key="3">
    <source>
        <dbReference type="WBParaSite" id="SPAL_0000987000.1"/>
    </source>
</evidence>
<reference evidence="3" key="1">
    <citation type="submission" date="2017-02" db="UniProtKB">
        <authorList>
            <consortium name="WormBaseParasite"/>
        </authorList>
    </citation>
    <scope>IDENTIFICATION</scope>
</reference>
<evidence type="ECO:0000256" key="1">
    <source>
        <dbReference type="SAM" id="MobiDB-lite"/>
    </source>
</evidence>
<proteinExistence type="predicted"/>
<organism evidence="2 3">
    <name type="scientific">Strongyloides papillosus</name>
    <name type="common">Intestinal threadworm</name>
    <dbReference type="NCBI Taxonomy" id="174720"/>
    <lineage>
        <taxon>Eukaryota</taxon>
        <taxon>Metazoa</taxon>
        <taxon>Ecdysozoa</taxon>
        <taxon>Nematoda</taxon>
        <taxon>Chromadorea</taxon>
        <taxon>Rhabditida</taxon>
        <taxon>Tylenchina</taxon>
        <taxon>Panagrolaimomorpha</taxon>
        <taxon>Strongyloidoidea</taxon>
        <taxon>Strongyloididae</taxon>
        <taxon>Strongyloides</taxon>
    </lineage>
</organism>
<protein>
    <submittedName>
        <fullName evidence="3">RPOL4c domain-containing protein</fullName>
    </submittedName>
</protein>
<dbReference type="WBParaSite" id="SPAL_0000987000.1">
    <property type="protein sequence ID" value="SPAL_0000987000.1"/>
    <property type="gene ID" value="SPAL_0000987000"/>
</dbReference>